<reference evidence="1" key="1">
    <citation type="submission" date="2016-07" db="EMBL/GenBank/DDBJ databases">
        <authorList>
            <person name="Bretaudeau A."/>
        </authorList>
    </citation>
    <scope>NUCLEOTIDE SEQUENCE</scope>
    <source>
        <strain evidence="1">Rice</strain>
        <tissue evidence="1">Whole body</tissue>
    </source>
</reference>
<dbReference type="EMBL" id="ODYU01010921">
    <property type="protein sequence ID" value="SOQ56336.1"/>
    <property type="molecule type" value="Genomic_DNA"/>
</dbReference>
<accession>A0A2H1WTP1</accession>
<evidence type="ECO:0000313" key="1">
    <source>
        <dbReference type="EMBL" id="SOQ56336.1"/>
    </source>
</evidence>
<proteinExistence type="predicted"/>
<sequence length="38" mass="4183">MEGTAMETVMVEMVASVMLMEVIVKCLQTMTCCPVIMV</sequence>
<organism evidence="1">
    <name type="scientific">Spodoptera frugiperda</name>
    <name type="common">Fall armyworm</name>
    <dbReference type="NCBI Taxonomy" id="7108"/>
    <lineage>
        <taxon>Eukaryota</taxon>
        <taxon>Metazoa</taxon>
        <taxon>Ecdysozoa</taxon>
        <taxon>Arthropoda</taxon>
        <taxon>Hexapoda</taxon>
        <taxon>Insecta</taxon>
        <taxon>Pterygota</taxon>
        <taxon>Neoptera</taxon>
        <taxon>Endopterygota</taxon>
        <taxon>Lepidoptera</taxon>
        <taxon>Glossata</taxon>
        <taxon>Ditrysia</taxon>
        <taxon>Noctuoidea</taxon>
        <taxon>Noctuidae</taxon>
        <taxon>Amphipyrinae</taxon>
        <taxon>Spodoptera</taxon>
    </lineage>
</organism>
<gene>
    <name evidence="1" type="ORF">SFRICE_038315</name>
</gene>
<protein>
    <submittedName>
        <fullName evidence="1">SFRICE_038315</fullName>
    </submittedName>
</protein>
<dbReference type="AlphaFoldDB" id="A0A2H1WTP1"/>
<name>A0A2H1WTP1_SPOFR</name>